<sequence>MTAIEPTPNSGSANVPGPPSASAPPPAGEAHLLPLRTFVILISAVAIGTAAGVLSVLGGTVPAAAVLVGLCAGGGSLMGLNKIVS</sequence>
<accession>A0ABQ2VPD6</accession>
<name>A0ABQ2VPD6_9ACTN</name>
<dbReference type="Proteomes" id="UP000654471">
    <property type="component" value="Unassembled WGS sequence"/>
</dbReference>
<comment type="caution">
    <text evidence="3">The sequence shown here is derived from an EMBL/GenBank/DDBJ whole genome shotgun (WGS) entry which is preliminary data.</text>
</comment>
<gene>
    <name evidence="3" type="ORF">GCM10010211_85310</name>
</gene>
<keyword evidence="4" id="KW-1185">Reference proteome</keyword>
<protein>
    <submittedName>
        <fullName evidence="3">Uncharacterized protein</fullName>
    </submittedName>
</protein>
<keyword evidence="2" id="KW-0472">Membrane</keyword>
<organism evidence="3 4">
    <name type="scientific">Streptomyces albospinus</name>
    <dbReference type="NCBI Taxonomy" id="285515"/>
    <lineage>
        <taxon>Bacteria</taxon>
        <taxon>Bacillati</taxon>
        <taxon>Actinomycetota</taxon>
        <taxon>Actinomycetes</taxon>
        <taxon>Kitasatosporales</taxon>
        <taxon>Streptomycetaceae</taxon>
        <taxon>Streptomyces</taxon>
    </lineage>
</organism>
<feature type="region of interest" description="Disordered" evidence="1">
    <location>
        <begin position="1"/>
        <end position="28"/>
    </location>
</feature>
<feature type="transmembrane region" description="Helical" evidence="2">
    <location>
        <begin position="63"/>
        <end position="80"/>
    </location>
</feature>
<keyword evidence="2" id="KW-1133">Transmembrane helix</keyword>
<feature type="compositionally biased region" description="Pro residues" evidence="1">
    <location>
        <begin position="16"/>
        <end position="27"/>
    </location>
</feature>
<proteinExistence type="predicted"/>
<dbReference type="EMBL" id="BMRP01000108">
    <property type="protein sequence ID" value="GGV05313.1"/>
    <property type="molecule type" value="Genomic_DNA"/>
</dbReference>
<evidence type="ECO:0000313" key="3">
    <source>
        <dbReference type="EMBL" id="GGV05313.1"/>
    </source>
</evidence>
<feature type="transmembrane region" description="Helical" evidence="2">
    <location>
        <begin position="38"/>
        <end position="57"/>
    </location>
</feature>
<keyword evidence="2" id="KW-0812">Transmembrane</keyword>
<evidence type="ECO:0000313" key="4">
    <source>
        <dbReference type="Proteomes" id="UP000654471"/>
    </source>
</evidence>
<evidence type="ECO:0000256" key="2">
    <source>
        <dbReference type="SAM" id="Phobius"/>
    </source>
</evidence>
<dbReference type="RefSeq" id="WP_189308763.1">
    <property type="nucleotide sequence ID" value="NZ_BMRP01000108.1"/>
</dbReference>
<reference evidence="4" key="1">
    <citation type="journal article" date="2019" name="Int. J. Syst. Evol. Microbiol.">
        <title>The Global Catalogue of Microorganisms (GCM) 10K type strain sequencing project: providing services to taxonomists for standard genome sequencing and annotation.</title>
        <authorList>
            <consortium name="The Broad Institute Genomics Platform"/>
            <consortium name="The Broad Institute Genome Sequencing Center for Infectious Disease"/>
            <person name="Wu L."/>
            <person name="Ma J."/>
        </authorList>
    </citation>
    <scope>NUCLEOTIDE SEQUENCE [LARGE SCALE GENOMIC DNA]</scope>
    <source>
        <strain evidence="4">JCM 3399</strain>
    </source>
</reference>
<evidence type="ECO:0000256" key="1">
    <source>
        <dbReference type="SAM" id="MobiDB-lite"/>
    </source>
</evidence>